<accession>A0ABT3KUV1</accession>
<evidence type="ECO:0000256" key="6">
    <source>
        <dbReference type="ARBA" id="ARBA00023004"/>
    </source>
</evidence>
<keyword evidence="8" id="KW-0520">NAD</keyword>
<comment type="similarity">
    <text evidence="1">Belongs to the bacterial ring-hydroxylating dioxygenase alpha subunit family.</text>
</comment>
<dbReference type="InterPro" id="IPR001663">
    <property type="entry name" value="Rng_hydr_dOase-A"/>
</dbReference>
<proteinExistence type="inferred from homology"/>
<dbReference type="RefSeq" id="WP_265258400.1">
    <property type="nucleotide sequence ID" value="NZ_QZCV01000002.1"/>
</dbReference>
<dbReference type="GeneID" id="77319781"/>
<dbReference type="Gene3D" id="2.102.10.10">
    <property type="entry name" value="Rieske [2Fe-2S] iron-sulphur domain"/>
    <property type="match status" value="1"/>
</dbReference>
<dbReference type="PRINTS" id="PR00090">
    <property type="entry name" value="RNGDIOXGNASE"/>
</dbReference>
<keyword evidence="11" id="KW-1185">Reference proteome</keyword>
<dbReference type="PROSITE" id="PS51296">
    <property type="entry name" value="RIESKE"/>
    <property type="match status" value="1"/>
</dbReference>
<evidence type="ECO:0000256" key="3">
    <source>
        <dbReference type="ARBA" id="ARBA00022723"/>
    </source>
</evidence>
<dbReference type="Gene3D" id="3.90.380.10">
    <property type="entry name" value="Naphthalene 1,2-dioxygenase Alpha Subunit, Chain A, domain 1"/>
    <property type="match status" value="1"/>
</dbReference>
<dbReference type="SUPFAM" id="SSF55961">
    <property type="entry name" value="Bet v1-like"/>
    <property type="match status" value="1"/>
</dbReference>
<keyword evidence="4" id="KW-0223">Dioxygenase</keyword>
<evidence type="ECO:0000256" key="2">
    <source>
        <dbReference type="ARBA" id="ARBA00022714"/>
    </source>
</evidence>
<comment type="caution">
    <text evidence="10">The sequence shown here is derived from an EMBL/GenBank/DDBJ whole genome shotgun (WGS) entry which is preliminary data.</text>
</comment>
<evidence type="ECO:0000313" key="11">
    <source>
        <dbReference type="Proteomes" id="UP001208935"/>
    </source>
</evidence>
<dbReference type="EMBL" id="QZCW01000002">
    <property type="protein sequence ID" value="MCW5321575.1"/>
    <property type="molecule type" value="Genomic_DNA"/>
</dbReference>
<dbReference type="InterPro" id="IPR017941">
    <property type="entry name" value="Rieske_2Fe-2S"/>
</dbReference>
<evidence type="ECO:0000256" key="4">
    <source>
        <dbReference type="ARBA" id="ARBA00022964"/>
    </source>
</evidence>
<keyword evidence="5" id="KW-0560">Oxidoreductase</keyword>
<evidence type="ECO:0000256" key="5">
    <source>
        <dbReference type="ARBA" id="ARBA00023002"/>
    </source>
</evidence>
<protein>
    <recommendedName>
        <fullName evidence="9">Rieske domain-containing protein</fullName>
    </recommendedName>
</protein>
<keyword evidence="3" id="KW-0479">Metal-binding</keyword>
<organism evidence="10 11">
    <name type="scientific">Verminephrobacter aporrectodeae subsp. tuberculatae</name>
    <dbReference type="NCBI Taxonomy" id="1110392"/>
    <lineage>
        <taxon>Bacteria</taxon>
        <taxon>Pseudomonadati</taxon>
        <taxon>Pseudomonadota</taxon>
        <taxon>Betaproteobacteria</taxon>
        <taxon>Burkholderiales</taxon>
        <taxon>Comamonadaceae</taxon>
        <taxon>Verminephrobacter</taxon>
    </lineage>
</organism>
<dbReference type="Pfam" id="PF00848">
    <property type="entry name" value="Ring_hydroxyl_A"/>
    <property type="match status" value="1"/>
</dbReference>
<gene>
    <name evidence="10" type="ORF">D5039_10555</name>
</gene>
<keyword evidence="7" id="KW-0411">Iron-sulfur</keyword>
<feature type="domain" description="Rieske" evidence="9">
    <location>
        <begin position="48"/>
        <end position="163"/>
    </location>
</feature>
<dbReference type="InterPro" id="IPR015879">
    <property type="entry name" value="Ring_hydroxy_dOase_asu_C_dom"/>
</dbReference>
<reference evidence="11" key="1">
    <citation type="submission" date="2023-07" db="EMBL/GenBank/DDBJ databases">
        <title>Verminephrobacter genomes.</title>
        <authorList>
            <person name="Lund M.B."/>
        </authorList>
    </citation>
    <scope>NUCLEOTIDE SEQUENCE [LARGE SCALE GENOMIC DNA]</scope>
    <source>
        <strain evidence="11">AtM5-05</strain>
    </source>
</reference>
<evidence type="ECO:0000259" key="9">
    <source>
        <dbReference type="PROSITE" id="PS51296"/>
    </source>
</evidence>
<dbReference type="Proteomes" id="UP001208935">
    <property type="component" value="Unassembled WGS sequence"/>
</dbReference>
<dbReference type="Pfam" id="PF00355">
    <property type="entry name" value="Rieske"/>
    <property type="match status" value="1"/>
</dbReference>
<sequence>MKTIPIEAVRPVALRWPADDFSRVPYEIFHDPRIYQEEMQRLFHGPTWNYLGLEVEIPNWGDFLTTWVGDTHVIVTRAKNGAVHAFENTCAHRGSRIVDTVRGNAKRHTCPYHLWNYNLAGELTALPLEKGHNGKGGMPPCFDKKDHGLRKLRVAICGGLIFGTYSEQTEELQAYLGPHSLSQIDRLLVQRKPKVIGYLRQKIPSNWKLYNENVRDPYHASLLHLFQVSFGIQTPAMQGGIKMDKEGKNTWNHSILSEQDAKSREGLAAAYADTGKFMPDLELADPSLAQVKLDLDDNYKTTILSMFPTLIVAQVDNTYAIRHLRPKGPDAVELHITYLGFENDTPQLLHNRLLSVNFIGPAGYISLEDGEALRLVQEGTKSLRGAHSVLEMGGIGEINDTDYMSQEISIRGFWRHYHRVMQFPPAGHADTREAA</sequence>
<dbReference type="PANTHER" id="PTHR43756:SF1">
    <property type="entry name" value="3-PHENYLPROPIONATE_CINNAMIC ACID DIOXYGENASE SUBUNIT ALPHA"/>
    <property type="match status" value="1"/>
</dbReference>
<dbReference type="PROSITE" id="PS00570">
    <property type="entry name" value="RING_HYDROXYL_ALPHA"/>
    <property type="match status" value="1"/>
</dbReference>
<dbReference type="SUPFAM" id="SSF50022">
    <property type="entry name" value="ISP domain"/>
    <property type="match status" value="1"/>
</dbReference>
<keyword evidence="2" id="KW-0001">2Fe-2S</keyword>
<evidence type="ECO:0000256" key="7">
    <source>
        <dbReference type="ARBA" id="ARBA00023014"/>
    </source>
</evidence>
<evidence type="ECO:0000256" key="1">
    <source>
        <dbReference type="ARBA" id="ARBA00008751"/>
    </source>
</evidence>
<dbReference type="InterPro" id="IPR036922">
    <property type="entry name" value="Rieske_2Fe-2S_sf"/>
</dbReference>
<keyword evidence="6" id="KW-0408">Iron</keyword>
<dbReference type="PANTHER" id="PTHR43756">
    <property type="entry name" value="CHOLINE MONOOXYGENASE, CHLOROPLASTIC"/>
    <property type="match status" value="1"/>
</dbReference>
<evidence type="ECO:0000256" key="8">
    <source>
        <dbReference type="ARBA" id="ARBA00023027"/>
    </source>
</evidence>
<evidence type="ECO:0000313" key="10">
    <source>
        <dbReference type="EMBL" id="MCW5321575.1"/>
    </source>
</evidence>
<name>A0ABT3KUV1_9BURK</name>
<dbReference type="InterPro" id="IPR015881">
    <property type="entry name" value="ARHD_Rieske_2Fe_2S"/>
</dbReference>